<dbReference type="GO" id="GO:0016020">
    <property type="term" value="C:membrane"/>
    <property type="evidence" value="ECO:0007669"/>
    <property type="project" value="UniProtKB-SubCell"/>
</dbReference>
<gene>
    <name evidence="18" type="ORF">GSCOC_T00037800001</name>
</gene>
<evidence type="ECO:0000259" key="17">
    <source>
        <dbReference type="PROSITE" id="PS50089"/>
    </source>
</evidence>
<evidence type="ECO:0000256" key="4">
    <source>
        <dbReference type="ARBA" id="ARBA00012483"/>
    </source>
</evidence>
<evidence type="ECO:0000256" key="2">
    <source>
        <dbReference type="ARBA" id="ARBA00004167"/>
    </source>
</evidence>
<feature type="compositionally biased region" description="Basic and acidic residues" evidence="15">
    <location>
        <begin position="189"/>
        <end position="200"/>
    </location>
</feature>
<feature type="region of interest" description="Disordered" evidence="15">
    <location>
        <begin position="176"/>
        <end position="204"/>
    </location>
</feature>
<evidence type="ECO:0000256" key="10">
    <source>
        <dbReference type="ARBA" id="ARBA00022833"/>
    </source>
</evidence>
<comment type="subcellular location">
    <subcellularLocation>
        <location evidence="2">Membrane</location>
        <topology evidence="2">Single-pass membrane protein</topology>
    </subcellularLocation>
</comment>
<evidence type="ECO:0000256" key="5">
    <source>
        <dbReference type="ARBA" id="ARBA00022679"/>
    </source>
</evidence>
<organism evidence="18 19">
    <name type="scientific">Coffea canephora</name>
    <name type="common">Robusta coffee</name>
    <dbReference type="NCBI Taxonomy" id="49390"/>
    <lineage>
        <taxon>Eukaryota</taxon>
        <taxon>Viridiplantae</taxon>
        <taxon>Streptophyta</taxon>
        <taxon>Embryophyta</taxon>
        <taxon>Tracheophyta</taxon>
        <taxon>Spermatophyta</taxon>
        <taxon>Magnoliopsida</taxon>
        <taxon>eudicotyledons</taxon>
        <taxon>Gunneridae</taxon>
        <taxon>Pentapetalae</taxon>
        <taxon>asterids</taxon>
        <taxon>lamiids</taxon>
        <taxon>Gentianales</taxon>
        <taxon>Rubiaceae</taxon>
        <taxon>Ixoroideae</taxon>
        <taxon>Gardenieae complex</taxon>
        <taxon>Bertiereae - Coffeeae clade</taxon>
        <taxon>Coffeeae</taxon>
        <taxon>Coffea</taxon>
    </lineage>
</organism>
<dbReference type="Gramene" id="CDP13046">
    <property type="protein sequence ID" value="CDP13046"/>
    <property type="gene ID" value="GSCOC_T00037800001"/>
</dbReference>
<dbReference type="PANTHER" id="PTHR14155">
    <property type="entry name" value="RING FINGER DOMAIN-CONTAINING"/>
    <property type="match status" value="1"/>
</dbReference>
<dbReference type="EMBL" id="HG739156">
    <property type="protein sequence ID" value="CDP13046.1"/>
    <property type="molecule type" value="Genomic_DNA"/>
</dbReference>
<dbReference type="SMART" id="SM00184">
    <property type="entry name" value="RING"/>
    <property type="match status" value="1"/>
</dbReference>
<dbReference type="InterPro" id="IPR053238">
    <property type="entry name" value="RING-H2_zinc_finger"/>
</dbReference>
<reference evidence="19" key="1">
    <citation type="journal article" date="2014" name="Science">
        <title>The coffee genome provides insight into the convergent evolution of caffeine biosynthesis.</title>
        <authorList>
            <person name="Denoeud F."/>
            <person name="Carretero-Paulet L."/>
            <person name="Dereeper A."/>
            <person name="Droc G."/>
            <person name="Guyot R."/>
            <person name="Pietrella M."/>
            <person name="Zheng C."/>
            <person name="Alberti A."/>
            <person name="Anthony F."/>
            <person name="Aprea G."/>
            <person name="Aury J.M."/>
            <person name="Bento P."/>
            <person name="Bernard M."/>
            <person name="Bocs S."/>
            <person name="Campa C."/>
            <person name="Cenci A."/>
            <person name="Combes M.C."/>
            <person name="Crouzillat D."/>
            <person name="Da Silva C."/>
            <person name="Daddiego L."/>
            <person name="De Bellis F."/>
            <person name="Dussert S."/>
            <person name="Garsmeur O."/>
            <person name="Gayraud T."/>
            <person name="Guignon V."/>
            <person name="Jahn K."/>
            <person name="Jamilloux V."/>
            <person name="Joet T."/>
            <person name="Labadie K."/>
            <person name="Lan T."/>
            <person name="Leclercq J."/>
            <person name="Lepelley M."/>
            <person name="Leroy T."/>
            <person name="Li L.T."/>
            <person name="Librado P."/>
            <person name="Lopez L."/>
            <person name="Munoz A."/>
            <person name="Noel B."/>
            <person name="Pallavicini A."/>
            <person name="Perrotta G."/>
            <person name="Poncet V."/>
            <person name="Pot D."/>
            <person name="Priyono X."/>
            <person name="Rigoreau M."/>
            <person name="Rouard M."/>
            <person name="Rozas J."/>
            <person name="Tranchant-Dubreuil C."/>
            <person name="VanBuren R."/>
            <person name="Zhang Q."/>
            <person name="Andrade A.C."/>
            <person name="Argout X."/>
            <person name="Bertrand B."/>
            <person name="de Kochko A."/>
            <person name="Graziosi G."/>
            <person name="Henry R.J."/>
            <person name="Jayarama X."/>
            <person name="Ming R."/>
            <person name="Nagai C."/>
            <person name="Rounsley S."/>
            <person name="Sankoff D."/>
            <person name="Giuliano G."/>
            <person name="Albert V.A."/>
            <person name="Wincker P."/>
            <person name="Lashermes P."/>
        </authorList>
    </citation>
    <scope>NUCLEOTIDE SEQUENCE [LARGE SCALE GENOMIC DNA]</scope>
    <source>
        <strain evidence="19">cv. DH200-94</strain>
    </source>
</reference>
<accession>A0A068UX95</accession>
<dbReference type="SUPFAM" id="SSF57850">
    <property type="entry name" value="RING/U-box"/>
    <property type="match status" value="1"/>
</dbReference>
<keyword evidence="9" id="KW-0833">Ubl conjugation pathway</keyword>
<evidence type="ECO:0000313" key="19">
    <source>
        <dbReference type="Proteomes" id="UP000295252"/>
    </source>
</evidence>
<dbReference type="PROSITE" id="PS50089">
    <property type="entry name" value="ZF_RING_2"/>
    <property type="match status" value="1"/>
</dbReference>
<dbReference type="AlphaFoldDB" id="A0A068UX95"/>
<feature type="domain" description="RING-type" evidence="17">
    <location>
        <begin position="105"/>
        <end position="147"/>
    </location>
</feature>
<keyword evidence="11 16" id="KW-1133">Transmembrane helix</keyword>
<comment type="catalytic activity">
    <reaction evidence="1">
        <text>S-ubiquitinyl-[E2 ubiquitin-conjugating enzyme]-L-cysteine + [acceptor protein]-L-lysine = [E2 ubiquitin-conjugating enzyme]-L-cysteine + N(6)-ubiquitinyl-[acceptor protein]-L-lysine.</text>
        <dbReference type="EC" id="2.3.2.27"/>
    </reaction>
</comment>
<dbReference type="InterPro" id="IPR001841">
    <property type="entry name" value="Znf_RING"/>
</dbReference>
<dbReference type="InParanoid" id="A0A068UX95"/>
<evidence type="ECO:0000256" key="1">
    <source>
        <dbReference type="ARBA" id="ARBA00000900"/>
    </source>
</evidence>
<proteinExistence type="inferred from homology"/>
<keyword evidence="6 16" id="KW-0812">Transmembrane</keyword>
<feature type="transmembrane region" description="Helical" evidence="16">
    <location>
        <begin position="20"/>
        <end position="44"/>
    </location>
</feature>
<sequence>MSNDGSLRQSVPTPESYSTPPITIVITIILLVFFFVGFFALYFCRCFMQNLILSWHLRHSPAATPIVPTHPQDNPGIDPKIIQSFPAFTYSIVKDYRKEKYGLECAICLVEFGDDDLLRLLTTCCHVFHQECIDLWLEKHKTCPVCRRRLDESPEKSPISFTNTMRLINGSESLPESVSITVKDETEDERGGSDRGERRTSATAADHVLVERRNNNTELERFSRSHSTGHSIVRTKGSEDQDRFTLRLPEQVQEKIIKGHNTSRSCTVFGEYRSQETTGNGGFGEVSGLSGADINKD</sequence>
<comment type="similarity">
    <text evidence="13">Belongs to the RING-type zinc finger family. ATL subfamily.</text>
</comment>
<evidence type="ECO:0000256" key="13">
    <source>
        <dbReference type="ARBA" id="ARBA00024209"/>
    </source>
</evidence>
<evidence type="ECO:0000313" key="18">
    <source>
        <dbReference type="EMBL" id="CDP13046.1"/>
    </source>
</evidence>
<evidence type="ECO:0000256" key="6">
    <source>
        <dbReference type="ARBA" id="ARBA00022692"/>
    </source>
</evidence>
<comment type="pathway">
    <text evidence="3">Protein modification; protein ubiquitination.</text>
</comment>
<keyword evidence="8 14" id="KW-0863">Zinc-finger</keyword>
<evidence type="ECO:0000256" key="14">
    <source>
        <dbReference type="PROSITE-ProRule" id="PRU00175"/>
    </source>
</evidence>
<keyword evidence="19" id="KW-1185">Reference proteome</keyword>
<feature type="region of interest" description="Disordered" evidence="15">
    <location>
        <begin position="275"/>
        <end position="297"/>
    </location>
</feature>
<keyword evidence="5" id="KW-0808">Transferase</keyword>
<evidence type="ECO:0000256" key="8">
    <source>
        <dbReference type="ARBA" id="ARBA00022771"/>
    </source>
</evidence>
<evidence type="ECO:0000256" key="16">
    <source>
        <dbReference type="SAM" id="Phobius"/>
    </source>
</evidence>
<keyword evidence="10" id="KW-0862">Zinc</keyword>
<dbReference type="PhylomeDB" id="A0A068UX95"/>
<evidence type="ECO:0000256" key="3">
    <source>
        <dbReference type="ARBA" id="ARBA00004906"/>
    </source>
</evidence>
<dbReference type="OMA" id="WFESHRT"/>
<keyword evidence="12 16" id="KW-0472">Membrane</keyword>
<dbReference type="GO" id="GO:0061630">
    <property type="term" value="F:ubiquitin protein ligase activity"/>
    <property type="evidence" value="ECO:0007669"/>
    <property type="project" value="UniProtKB-EC"/>
</dbReference>
<dbReference type="Proteomes" id="UP000295252">
    <property type="component" value="Chromosome X"/>
</dbReference>
<dbReference type="FunFam" id="3.30.40.10:FF:000187">
    <property type="entry name" value="E3 ubiquitin-protein ligase ATL6"/>
    <property type="match status" value="1"/>
</dbReference>
<evidence type="ECO:0000256" key="15">
    <source>
        <dbReference type="SAM" id="MobiDB-lite"/>
    </source>
</evidence>
<name>A0A068UX95_COFCA</name>
<dbReference type="OrthoDB" id="9984778at2759"/>
<keyword evidence="7" id="KW-0479">Metal-binding</keyword>
<dbReference type="InterPro" id="IPR013083">
    <property type="entry name" value="Znf_RING/FYVE/PHD"/>
</dbReference>
<dbReference type="EC" id="2.3.2.27" evidence="4"/>
<dbReference type="CDD" id="cd16454">
    <property type="entry name" value="RING-H2_PA-TM-RING"/>
    <property type="match status" value="1"/>
</dbReference>
<evidence type="ECO:0000256" key="12">
    <source>
        <dbReference type="ARBA" id="ARBA00023136"/>
    </source>
</evidence>
<dbReference type="PANTHER" id="PTHR14155:SF521">
    <property type="entry name" value="RING-H2 FINGER PROTEIN ATL30"/>
    <property type="match status" value="1"/>
</dbReference>
<dbReference type="Pfam" id="PF13639">
    <property type="entry name" value="zf-RING_2"/>
    <property type="match status" value="1"/>
</dbReference>
<evidence type="ECO:0000256" key="7">
    <source>
        <dbReference type="ARBA" id="ARBA00022723"/>
    </source>
</evidence>
<protein>
    <recommendedName>
        <fullName evidence="4">RING-type E3 ubiquitin transferase</fullName>
        <ecNumber evidence="4">2.3.2.27</ecNumber>
    </recommendedName>
</protein>
<evidence type="ECO:0000256" key="11">
    <source>
        <dbReference type="ARBA" id="ARBA00022989"/>
    </source>
</evidence>
<evidence type="ECO:0000256" key="9">
    <source>
        <dbReference type="ARBA" id="ARBA00022786"/>
    </source>
</evidence>
<dbReference type="Gene3D" id="3.30.40.10">
    <property type="entry name" value="Zinc/RING finger domain, C3HC4 (zinc finger)"/>
    <property type="match status" value="1"/>
</dbReference>
<dbReference type="GO" id="GO:0008270">
    <property type="term" value="F:zinc ion binding"/>
    <property type="evidence" value="ECO:0007669"/>
    <property type="project" value="UniProtKB-KW"/>
</dbReference>